<dbReference type="Pfam" id="PF00346">
    <property type="entry name" value="Complex1_49kDa"/>
    <property type="match status" value="1"/>
</dbReference>
<evidence type="ECO:0000256" key="1">
    <source>
        <dbReference type="ARBA" id="ARBA00005769"/>
    </source>
</evidence>
<protein>
    <submittedName>
        <fullName evidence="8">NADH dehydrogenase subunit 7</fullName>
    </submittedName>
</protein>
<evidence type="ECO:0000256" key="3">
    <source>
        <dbReference type="ARBA" id="ARBA00022967"/>
    </source>
</evidence>
<evidence type="ECO:0000313" key="8">
    <source>
        <dbReference type="EMBL" id="AVI15618.1"/>
    </source>
</evidence>
<comment type="similarity">
    <text evidence="1 6">Belongs to the complex I 49 kDa subunit family.</text>
</comment>
<dbReference type="GeneID" id="43964528"/>
<evidence type="ECO:0000256" key="5">
    <source>
        <dbReference type="ARBA" id="ARBA00057195"/>
    </source>
</evidence>
<dbReference type="NCBIfam" id="TIGR01962">
    <property type="entry name" value="NuoD"/>
    <property type="match status" value="1"/>
</dbReference>
<geneLocation type="mitochondrion" evidence="8"/>
<evidence type="ECO:0000259" key="7">
    <source>
        <dbReference type="Pfam" id="PF00346"/>
    </source>
</evidence>
<dbReference type="PROSITE" id="PS00535">
    <property type="entry name" value="COMPLEX1_49K"/>
    <property type="match status" value="1"/>
</dbReference>
<comment type="function">
    <text evidence="5">Core subunit of the mitochondrial membrane respiratory chain NADH dehydrogenase (Complex I) that is believed to belong to the minimal assembly required for catalysis. Complex I functions in the transfer of electrons from NADH to the respiratory chain. The immediate electron acceptor for the enzyme is believed to be ubiquinone. Component of the iron-sulfur (IP) fragment of the enzyme. Component of the iron-sulfur (IP) fragment of the enzyme.</text>
</comment>
<dbReference type="EMBL" id="KY885002">
    <property type="protein sequence ID" value="AVI15618.1"/>
    <property type="molecule type" value="Genomic_DNA"/>
</dbReference>
<keyword evidence="8" id="KW-0496">Mitochondrion</keyword>
<proteinExistence type="inferred from homology"/>
<dbReference type="GO" id="GO:0048038">
    <property type="term" value="F:quinone binding"/>
    <property type="evidence" value="ECO:0007669"/>
    <property type="project" value="InterPro"/>
</dbReference>
<name>A0A2P1AEY5_PLAVT</name>
<dbReference type="NCBIfam" id="NF004739">
    <property type="entry name" value="PRK06075.1"/>
    <property type="match status" value="1"/>
</dbReference>
<dbReference type="AlphaFoldDB" id="A0A2P1AEY5"/>
<sequence>MPLKKIKNFSINFGPQHPAAHGVLRLILELNGEVVQKADSHIGLLHRGTEKLIEYKNYLQALPYFDRLDYVSMMCQEHAYVLAVEKLLNCGIPLRAQYIRVLFSEITRILNHLLAICCHALDVGAMTPYFWGFEEREKLMEFYERVSGARMHAAYFRPGGVNQDLPKGLLNDIYIFCEQFGTRLDEIEEMLTNNRIWKQRLVDIGVVSAKNALNLGFSGVMLRGSGIAWDLRKTQPYEIYDQLEFDIPIGTNGDCYDRYLIRMEEMRQSIRIILQILNKIPNGPIKLDDKKITNPNRIQIKNSMEALIHHFKYYSENISVNSGETYTVIEAPKGEYGVYLISDGTNKPYRCKIKSPGFLHLQALDFIAKNHMIADVVTIIGTLDVVFGEIDR</sequence>
<evidence type="ECO:0000313" key="9">
    <source>
        <dbReference type="EMBL" id="QHW07476.1"/>
    </source>
</evidence>
<accession>A0A2P1AEY5</accession>
<reference evidence="9" key="2">
    <citation type="submission" date="2019-06" db="EMBL/GenBank/DDBJ databases">
        <title>A high-quality grapevine downy mildew genome assembly reveals rapidly evolving and lineage-specific putative host adaptation genes.</title>
        <authorList>
            <person name="Mazet I.D."/>
            <person name="Couture C."/>
            <person name="Gouzy J."/>
            <person name="Piron M.-C."/>
            <person name="Kuckly C."/>
            <person name="Bouchez O."/>
            <person name="Rispe C."/>
            <person name="Mestre P."/>
            <person name="Delmotte F."/>
        </authorList>
    </citation>
    <scope>NUCLEOTIDE SEQUENCE</scope>
</reference>
<dbReference type="RefSeq" id="YP_009729737.1">
    <property type="nucleotide sequence ID" value="NC_045922.1"/>
</dbReference>
<dbReference type="SUPFAM" id="SSF56762">
    <property type="entry name" value="HydB/Nqo4-like"/>
    <property type="match status" value="1"/>
</dbReference>
<dbReference type="FunFam" id="1.10.645.10:FF:000005">
    <property type="entry name" value="NADH-quinone oxidoreductase subunit D"/>
    <property type="match status" value="1"/>
</dbReference>
<feature type="domain" description="NADH-quinone oxidoreductase subunit D" evidence="7">
    <location>
        <begin position="122"/>
        <end position="392"/>
    </location>
</feature>
<dbReference type="HAMAP" id="MF_01358">
    <property type="entry name" value="NDH1_NuoD"/>
    <property type="match status" value="1"/>
</dbReference>
<dbReference type="PANTHER" id="PTHR11993:SF10">
    <property type="entry name" value="NADH DEHYDROGENASE [UBIQUINONE] IRON-SULFUR PROTEIN 2, MITOCHONDRIAL"/>
    <property type="match status" value="1"/>
</dbReference>
<reference evidence="8" key="1">
    <citation type="journal article" date="2018" name="Sci. Rep.">
        <title>A multi-omics study of the grapevine-downy mildew (Plasmopara viticola) pathosystem unveils a complex protein coding- and noncoding-based arms race during infection.</title>
        <authorList>
            <person name="Brilli M."/>
            <person name="Asquini E."/>
            <person name="Moser M."/>
            <person name="Bianchedi P.L."/>
            <person name="Perazzolli M."/>
            <person name="Si-Ammour A."/>
        </authorList>
    </citation>
    <scope>NUCLEOTIDE SEQUENCE</scope>
    <source>
        <strain evidence="8">PvitFEM01</strain>
    </source>
</reference>
<evidence type="ECO:0000256" key="2">
    <source>
        <dbReference type="ARBA" id="ARBA00022448"/>
    </source>
</evidence>
<dbReference type="GO" id="GO:0051287">
    <property type="term" value="F:NAD binding"/>
    <property type="evidence" value="ECO:0007669"/>
    <property type="project" value="InterPro"/>
</dbReference>
<gene>
    <name evidence="9" type="primary">nad7</name>
    <name evidence="8" type="ORF">PVITM_00024</name>
</gene>
<dbReference type="InterPro" id="IPR001135">
    <property type="entry name" value="NADH_Q_OxRdtase_suD"/>
</dbReference>
<keyword evidence="3 6" id="KW-1278">Translocase</keyword>
<keyword evidence="4 6" id="KW-0520">NAD</keyword>
<keyword evidence="2 6" id="KW-0813">Transport</keyword>
<dbReference type="InterPro" id="IPR022885">
    <property type="entry name" value="NDH1_su_D/H"/>
</dbReference>
<dbReference type="InterPro" id="IPR029014">
    <property type="entry name" value="NiFe-Hase_large"/>
</dbReference>
<organism evidence="8">
    <name type="scientific">Plasmopara viticola</name>
    <name type="common">Downy mildew of grapevine</name>
    <name type="synonym">Botrytis viticola</name>
    <dbReference type="NCBI Taxonomy" id="143451"/>
    <lineage>
        <taxon>Eukaryota</taxon>
        <taxon>Sar</taxon>
        <taxon>Stramenopiles</taxon>
        <taxon>Oomycota</taxon>
        <taxon>Peronosporomycetes</taxon>
        <taxon>Peronosporales</taxon>
        <taxon>Peronosporaceae</taxon>
        <taxon>Plasmopara</taxon>
    </lineage>
</organism>
<evidence type="ECO:0000256" key="6">
    <source>
        <dbReference type="RuleBase" id="RU003685"/>
    </source>
</evidence>
<dbReference type="InterPro" id="IPR014029">
    <property type="entry name" value="NADH_UbQ_OxRdtase_49kDa_CS"/>
</dbReference>
<evidence type="ECO:0000256" key="4">
    <source>
        <dbReference type="ARBA" id="ARBA00023027"/>
    </source>
</evidence>
<dbReference type="Gene3D" id="1.10.645.10">
    <property type="entry name" value="Cytochrome-c3 Hydrogenase, chain B"/>
    <property type="match status" value="1"/>
</dbReference>
<dbReference type="PANTHER" id="PTHR11993">
    <property type="entry name" value="NADH-UBIQUINONE OXIDOREDUCTASE 49 KDA SUBUNIT"/>
    <property type="match status" value="1"/>
</dbReference>
<dbReference type="GO" id="GO:0016651">
    <property type="term" value="F:oxidoreductase activity, acting on NAD(P)H"/>
    <property type="evidence" value="ECO:0007669"/>
    <property type="project" value="InterPro"/>
</dbReference>
<dbReference type="GO" id="GO:0006120">
    <property type="term" value="P:mitochondrial electron transport, NADH to ubiquinone"/>
    <property type="evidence" value="ECO:0007669"/>
    <property type="project" value="TreeGrafter"/>
</dbReference>
<dbReference type="EMBL" id="MN105125">
    <property type="protein sequence ID" value="QHW07476.1"/>
    <property type="molecule type" value="Genomic_DNA"/>
</dbReference>
<dbReference type="GO" id="GO:0005739">
    <property type="term" value="C:mitochondrion"/>
    <property type="evidence" value="ECO:0007669"/>
    <property type="project" value="GOC"/>
</dbReference>